<reference evidence="5 6" key="1">
    <citation type="submission" date="2018-11" db="EMBL/GenBank/DDBJ databases">
        <title>the genome of Mesorhizobium tamadayense DSM 28320.</title>
        <authorList>
            <person name="Gao J."/>
        </authorList>
    </citation>
    <scope>NUCLEOTIDE SEQUENCE [LARGE SCALE GENOMIC DNA]</scope>
    <source>
        <strain evidence="5 6">DSM 28320</strain>
    </source>
</reference>
<dbReference type="SUPFAM" id="SSF53955">
    <property type="entry name" value="Lysozyme-like"/>
    <property type="match status" value="1"/>
</dbReference>
<name>A0A3P3FM68_9HYPH</name>
<feature type="chain" id="PRO_5018159282" evidence="3">
    <location>
        <begin position="23"/>
        <end position="225"/>
    </location>
</feature>
<evidence type="ECO:0000313" key="6">
    <source>
        <dbReference type="Proteomes" id="UP000273786"/>
    </source>
</evidence>
<sequence>MKNRIALALSFSAVMAPFGAHADNTTSTRIAAAFALPARPAVSTFSDADHGSTIGGGCAPADRGRAAALVRQVAEEEGFDPDLTEAVAWAESDMGGNQGPSRAGALGIMQLMPATASRLGVADRCDAKANIRAGVRYLKALYDEFHDPLLMLAAYNAGEQNVYKANGIPVNDETTKYVVKVLNRWKLGKLIKAPLPTPIDDHRAGATDPVDGVAWQDGHVMDFGD</sequence>
<accession>A0A3P3FM68</accession>
<evidence type="ECO:0000256" key="1">
    <source>
        <dbReference type="ARBA" id="ARBA00007734"/>
    </source>
</evidence>
<dbReference type="PANTHER" id="PTHR37423">
    <property type="entry name" value="SOLUBLE LYTIC MUREIN TRANSGLYCOSYLASE-RELATED"/>
    <property type="match status" value="1"/>
</dbReference>
<comment type="similarity">
    <text evidence="1">Belongs to the transglycosylase Slt family.</text>
</comment>
<gene>
    <name evidence="5" type="ORF">EH240_17845</name>
</gene>
<evidence type="ECO:0000313" key="5">
    <source>
        <dbReference type="EMBL" id="RRH99670.1"/>
    </source>
</evidence>
<evidence type="ECO:0000256" key="3">
    <source>
        <dbReference type="SAM" id="SignalP"/>
    </source>
</evidence>
<dbReference type="InterPro" id="IPR023346">
    <property type="entry name" value="Lysozyme-like_dom_sf"/>
</dbReference>
<evidence type="ECO:0000256" key="2">
    <source>
        <dbReference type="ARBA" id="ARBA00009387"/>
    </source>
</evidence>
<protein>
    <submittedName>
        <fullName evidence="5">Lytic transglycosylase domain-containing protein</fullName>
    </submittedName>
</protein>
<dbReference type="RefSeq" id="WP_125000584.1">
    <property type="nucleotide sequence ID" value="NZ_RQXT01000021.1"/>
</dbReference>
<comment type="caution">
    <text evidence="5">The sequence shown here is derived from an EMBL/GenBank/DDBJ whole genome shotgun (WGS) entry which is preliminary data.</text>
</comment>
<keyword evidence="6" id="KW-1185">Reference proteome</keyword>
<feature type="signal peptide" evidence="3">
    <location>
        <begin position="1"/>
        <end position="22"/>
    </location>
</feature>
<dbReference type="PANTHER" id="PTHR37423:SF2">
    <property type="entry name" value="MEMBRANE-BOUND LYTIC MUREIN TRANSGLYCOSYLASE C"/>
    <property type="match status" value="1"/>
</dbReference>
<dbReference type="Proteomes" id="UP000273786">
    <property type="component" value="Unassembled WGS sequence"/>
</dbReference>
<keyword evidence="3" id="KW-0732">Signal</keyword>
<dbReference type="OrthoDB" id="9801695at2"/>
<organism evidence="5 6">
    <name type="scientific">Mesorhizobium tamadayense</name>
    <dbReference type="NCBI Taxonomy" id="425306"/>
    <lineage>
        <taxon>Bacteria</taxon>
        <taxon>Pseudomonadati</taxon>
        <taxon>Pseudomonadota</taxon>
        <taxon>Alphaproteobacteria</taxon>
        <taxon>Hyphomicrobiales</taxon>
        <taxon>Phyllobacteriaceae</taxon>
        <taxon>Mesorhizobium</taxon>
    </lineage>
</organism>
<dbReference type="CDD" id="cd00254">
    <property type="entry name" value="LT-like"/>
    <property type="match status" value="1"/>
</dbReference>
<dbReference type="Pfam" id="PF01464">
    <property type="entry name" value="SLT"/>
    <property type="match status" value="1"/>
</dbReference>
<dbReference type="InterPro" id="IPR008258">
    <property type="entry name" value="Transglycosylase_SLT_dom_1"/>
</dbReference>
<feature type="domain" description="Transglycosylase SLT" evidence="4">
    <location>
        <begin position="70"/>
        <end position="173"/>
    </location>
</feature>
<dbReference type="AlphaFoldDB" id="A0A3P3FM68"/>
<proteinExistence type="inferred from homology"/>
<dbReference type="EMBL" id="RQXT01000021">
    <property type="protein sequence ID" value="RRH99670.1"/>
    <property type="molecule type" value="Genomic_DNA"/>
</dbReference>
<comment type="similarity">
    <text evidence="2">Belongs to the virb1 family.</text>
</comment>
<dbReference type="Gene3D" id="1.10.530.10">
    <property type="match status" value="1"/>
</dbReference>
<evidence type="ECO:0000259" key="4">
    <source>
        <dbReference type="Pfam" id="PF01464"/>
    </source>
</evidence>